<sequence>MSEIGKLKLFAVNQLLIRQFFQLIKKSPLSSVLNGDLNFYLL</sequence>
<proteinExistence type="predicted"/>
<reference evidence="1 2" key="1">
    <citation type="submission" date="2016-03" db="EMBL/GenBank/DDBJ databases">
        <title>Comparative genomics of 54 Lactobacillus plantarum strains reveals genomic uncoupling from niche constraints.</title>
        <authorList>
            <person name="Martino M.E."/>
        </authorList>
    </citation>
    <scope>NUCLEOTIDE SEQUENCE [LARGE SCALE GENOMIC DNA]</scope>
    <source>
        <strain evidence="1 2">19.1</strain>
    </source>
</reference>
<gene>
    <name evidence="1" type="ORF">Lp19_2838</name>
</gene>
<dbReference type="Proteomes" id="UP000076882">
    <property type="component" value="Unassembled WGS sequence"/>
</dbReference>
<protein>
    <submittedName>
        <fullName evidence="1">Uncharacterized protein</fullName>
    </submittedName>
</protein>
<dbReference type="AlphaFoldDB" id="A0A166ELV5"/>
<organism evidence="1 2">
    <name type="scientific">Lactiplantibacillus plantarum</name>
    <name type="common">Lactobacillus plantarum</name>
    <dbReference type="NCBI Taxonomy" id="1590"/>
    <lineage>
        <taxon>Bacteria</taxon>
        <taxon>Bacillati</taxon>
        <taxon>Bacillota</taxon>
        <taxon>Bacilli</taxon>
        <taxon>Lactobacillales</taxon>
        <taxon>Lactobacillaceae</taxon>
        <taxon>Lactiplantibacillus</taxon>
    </lineage>
</organism>
<comment type="caution">
    <text evidence="1">The sequence shown here is derived from an EMBL/GenBank/DDBJ whole genome shotgun (WGS) entry which is preliminary data.</text>
</comment>
<evidence type="ECO:0000313" key="1">
    <source>
        <dbReference type="EMBL" id="KZU91552.1"/>
    </source>
</evidence>
<dbReference type="EMBL" id="LUXM01000040">
    <property type="protein sequence ID" value="KZU91552.1"/>
    <property type="molecule type" value="Genomic_DNA"/>
</dbReference>
<evidence type="ECO:0000313" key="2">
    <source>
        <dbReference type="Proteomes" id="UP000076882"/>
    </source>
</evidence>
<accession>A0A166ELV5</accession>
<name>A0A166ELV5_LACPN</name>